<organism evidence="5 6">
    <name type="scientific">Methylobacterium aquaticum</name>
    <dbReference type="NCBI Taxonomy" id="270351"/>
    <lineage>
        <taxon>Bacteria</taxon>
        <taxon>Pseudomonadati</taxon>
        <taxon>Pseudomonadota</taxon>
        <taxon>Alphaproteobacteria</taxon>
        <taxon>Hyphomicrobiales</taxon>
        <taxon>Methylobacteriaceae</taxon>
        <taxon>Methylobacterium</taxon>
    </lineage>
</organism>
<dbReference type="InterPro" id="IPR020449">
    <property type="entry name" value="Tscrpt_reg_AraC-type_HTH"/>
</dbReference>
<evidence type="ECO:0000256" key="1">
    <source>
        <dbReference type="ARBA" id="ARBA00023015"/>
    </source>
</evidence>
<evidence type="ECO:0000259" key="4">
    <source>
        <dbReference type="PROSITE" id="PS01124"/>
    </source>
</evidence>
<dbReference type="Proteomes" id="UP000035929">
    <property type="component" value="Unassembled WGS sequence"/>
</dbReference>
<evidence type="ECO:0000313" key="5">
    <source>
        <dbReference type="EMBL" id="KMO31922.1"/>
    </source>
</evidence>
<evidence type="ECO:0000256" key="3">
    <source>
        <dbReference type="ARBA" id="ARBA00023163"/>
    </source>
</evidence>
<dbReference type="EMBL" id="LABX01000144">
    <property type="protein sequence ID" value="KMO31922.1"/>
    <property type="molecule type" value="Genomic_DNA"/>
</dbReference>
<comment type="caution">
    <text evidence="5">The sequence shown here is derived from an EMBL/GenBank/DDBJ whole genome shotgun (WGS) entry which is preliminary data.</text>
</comment>
<dbReference type="RefSeq" id="WP_048465248.1">
    <property type="nucleotide sequence ID" value="NZ_LABX01000144.1"/>
</dbReference>
<dbReference type="SMART" id="SM00342">
    <property type="entry name" value="HTH_ARAC"/>
    <property type="match status" value="1"/>
</dbReference>
<dbReference type="InterPro" id="IPR050204">
    <property type="entry name" value="AraC_XylS_family_regulators"/>
</dbReference>
<protein>
    <recommendedName>
        <fullName evidence="4">HTH araC/xylS-type domain-containing protein</fullName>
    </recommendedName>
</protein>
<sequence length="355" mass="38333">MTAAHYLPTDGAPVLRLRSTIPRGARDAYEAMRCVAAPVVRWELPEPGDHADFSARIEADHFGAMYLSGAVAPRSALLRPREVIAASGLDDIMTMVYLHNDYTCDVEGRLLAIRQGDVLVLDLTRPFAIRAPAISNLSLTIRRDLVLPLVERIEILHGLVLRRGTGMVDLLSSHLLALRSEAPAMGRAEAEAATTASAALVAAVAGPSPDGRVAARAALRAGRRRLIQAAIEQDAADPRLGPDSLGRRFGISRASLYRLLEPVGGVAAAITQARLARARALLQDPGHDARLVRDIARDCGFVNDSAFSRLFKATYGMGPRDLRRLAAQTRARADGDSPATPETDVRKVKEWLLNL</sequence>
<accession>A0A0J6SE04</accession>
<proteinExistence type="predicted"/>
<dbReference type="AlphaFoldDB" id="A0A0J6SE04"/>
<evidence type="ECO:0000256" key="2">
    <source>
        <dbReference type="ARBA" id="ARBA00023125"/>
    </source>
</evidence>
<name>A0A0J6SE04_9HYPH</name>
<dbReference type="PANTHER" id="PTHR46796">
    <property type="entry name" value="HTH-TYPE TRANSCRIPTIONAL ACTIVATOR RHAS-RELATED"/>
    <property type="match status" value="1"/>
</dbReference>
<dbReference type="PROSITE" id="PS01124">
    <property type="entry name" value="HTH_ARAC_FAMILY_2"/>
    <property type="match status" value="1"/>
</dbReference>
<evidence type="ECO:0000313" key="6">
    <source>
        <dbReference type="Proteomes" id="UP000035929"/>
    </source>
</evidence>
<dbReference type="PRINTS" id="PR00032">
    <property type="entry name" value="HTHARAC"/>
</dbReference>
<dbReference type="GO" id="GO:0043565">
    <property type="term" value="F:sequence-specific DNA binding"/>
    <property type="evidence" value="ECO:0007669"/>
    <property type="project" value="InterPro"/>
</dbReference>
<dbReference type="GO" id="GO:0003700">
    <property type="term" value="F:DNA-binding transcription factor activity"/>
    <property type="evidence" value="ECO:0007669"/>
    <property type="project" value="InterPro"/>
</dbReference>
<keyword evidence="1" id="KW-0805">Transcription regulation</keyword>
<dbReference type="Gene3D" id="1.10.10.60">
    <property type="entry name" value="Homeodomain-like"/>
    <property type="match status" value="1"/>
</dbReference>
<dbReference type="InterPro" id="IPR009057">
    <property type="entry name" value="Homeodomain-like_sf"/>
</dbReference>
<dbReference type="SUPFAM" id="SSF46689">
    <property type="entry name" value="Homeodomain-like"/>
    <property type="match status" value="1"/>
</dbReference>
<dbReference type="PATRIC" id="fig|270351.6.peg.1331"/>
<gene>
    <name evidence="5" type="ORF">VP06_18535</name>
</gene>
<keyword evidence="3" id="KW-0804">Transcription</keyword>
<keyword evidence="2" id="KW-0238">DNA-binding</keyword>
<dbReference type="OrthoDB" id="7904253at2"/>
<reference evidence="5 6" key="1">
    <citation type="submission" date="2015-03" db="EMBL/GenBank/DDBJ databases">
        <title>Genome sequencing of Methylobacterium aquaticum DSM16371 type strain.</title>
        <authorList>
            <person name="Chaudhry V."/>
            <person name="Patil P.B."/>
        </authorList>
    </citation>
    <scope>NUCLEOTIDE SEQUENCE [LARGE SCALE GENOMIC DNA]</scope>
    <source>
        <strain evidence="5 6">DSM 16371</strain>
    </source>
</reference>
<dbReference type="Pfam" id="PF12833">
    <property type="entry name" value="HTH_18"/>
    <property type="match status" value="1"/>
</dbReference>
<dbReference type="PANTHER" id="PTHR46796:SF6">
    <property type="entry name" value="ARAC SUBFAMILY"/>
    <property type="match status" value="1"/>
</dbReference>
<dbReference type="InterPro" id="IPR018060">
    <property type="entry name" value="HTH_AraC"/>
</dbReference>
<feature type="domain" description="HTH araC/xylS-type" evidence="4">
    <location>
        <begin position="225"/>
        <end position="325"/>
    </location>
</feature>